<organism evidence="3 4">
    <name type="scientific">Absidia repens</name>
    <dbReference type="NCBI Taxonomy" id="90262"/>
    <lineage>
        <taxon>Eukaryota</taxon>
        <taxon>Fungi</taxon>
        <taxon>Fungi incertae sedis</taxon>
        <taxon>Mucoromycota</taxon>
        <taxon>Mucoromycotina</taxon>
        <taxon>Mucoromycetes</taxon>
        <taxon>Mucorales</taxon>
        <taxon>Cunninghamellaceae</taxon>
        <taxon>Absidia</taxon>
    </lineage>
</organism>
<reference evidence="3 4" key="1">
    <citation type="submission" date="2016-07" db="EMBL/GenBank/DDBJ databases">
        <title>Pervasive Adenine N6-methylation of Active Genes in Fungi.</title>
        <authorList>
            <consortium name="DOE Joint Genome Institute"/>
            <person name="Mondo S.J."/>
            <person name="Dannebaum R.O."/>
            <person name="Kuo R.C."/>
            <person name="Labutti K."/>
            <person name="Haridas S."/>
            <person name="Kuo A."/>
            <person name="Salamov A."/>
            <person name="Ahrendt S.R."/>
            <person name="Lipzen A."/>
            <person name="Sullivan W."/>
            <person name="Andreopoulos W.B."/>
            <person name="Clum A."/>
            <person name="Lindquist E."/>
            <person name="Daum C."/>
            <person name="Ramamoorthy G.K."/>
            <person name="Gryganskyi A."/>
            <person name="Culley D."/>
            <person name="Magnuson J.K."/>
            <person name="James T.Y."/>
            <person name="O'Malley M.A."/>
            <person name="Stajich J.E."/>
            <person name="Spatafora J.W."/>
            <person name="Visel A."/>
            <person name="Grigoriev I.V."/>
        </authorList>
    </citation>
    <scope>NUCLEOTIDE SEQUENCE [LARGE SCALE GENOMIC DNA]</scope>
    <source>
        <strain evidence="3 4">NRRL 1336</strain>
    </source>
</reference>
<proteinExistence type="predicted"/>
<feature type="compositionally biased region" description="Polar residues" evidence="1">
    <location>
        <begin position="174"/>
        <end position="187"/>
    </location>
</feature>
<dbReference type="OrthoDB" id="110024at2759"/>
<dbReference type="Pfam" id="PF00226">
    <property type="entry name" value="DnaJ"/>
    <property type="match status" value="1"/>
</dbReference>
<dbReference type="PROSITE" id="PS50076">
    <property type="entry name" value="DNAJ_2"/>
    <property type="match status" value="1"/>
</dbReference>
<dbReference type="SMART" id="SM00271">
    <property type="entry name" value="DnaJ"/>
    <property type="match status" value="1"/>
</dbReference>
<feature type="compositionally biased region" description="Basic and acidic residues" evidence="1">
    <location>
        <begin position="245"/>
        <end position="261"/>
    </location>
</feature>
<evidence type="ECO:0000313" key="4">
    <source>
        <dbReference type="Proteomes" id="UP000193560"/>
    </source>
</evidence>
<dbReference type="Gene3D" id="1.10.287.110">
    <property type="entry name" value="DnaJ domain"/>
    <property type="match status" value="1"/>
</dbReference>
<dbReference type="InterPro" id="IPR001623">
    <property type="entry name" value="DnaJ_domain"/>
</dbReference>
<dbReference type="STRING" id="90262.A0A1X2HZA9"/>
<dbReference type="InterPro" id="IPR036869">
    <property type="entry name" value="J_dom_sf"/>
</dbReference>
<dbReference type="InterPro" id="IPR052594">
    <property type="entry name" value="J_domain-containing_protein"/>
</dbReference>
<dbReference type="PANTHER" id="PTHR44144">
    <property type="entry name" value="DNAJ HOMOLOG SUBFAMILY C MEMBER 9"/>
    <property type="match status" value="1"/>
</dbReference>
<dbReference type="Proteomes" id="UP000193560">
    <property type="component" value="Unassembled WGS sequence"/>
</dbReference>
<gene>
    <name evidence="3" type="ORF">BCR42DRAFT_443569</name>
</gene>
<protein>
    <submittedName>
        <fullName evidence="3">DnaJ domain-containing protein</fullName>
    </submittedName>
</protein>
<feature type="domain" description="J" evidence="2">
    <location>
        <begin position="8"/>
        <end position="83"/>
    </location>
</feature>
<dbReference type="SUPFAM" id="SSF46565">
    <property type="entry name" value="Chaperone J-domain"/>
    <property type="match status" value="1"/>
</dbReference>
<feature type="compositionally biased region" description="Basic and acidic residues" evidence="1">
    <location>
        <begin position="194"/>
        <end position="210"/>
    </location>
</feature>
<feature type="compositionally biased region" description="Basic and acidic residues" evidence="1">
    <location>
        <begin position="220"/>
        <end position="230"/>
    </location>
</feature>
<dbReference type="EMBL" id="MCGE01000042">
    <property type="protein sequence ID" value="ORZ05843.1"/>
    <property type="molecule type" value="Genomic_DNA"/>
</dbReference>
<dbReference type="GO" id="GO:0005737">
    <property type="term" value="C:cytoplasm"/>
    <property type="evidence" value="ECO:0007669"/>
    <property type="project" value="TreeGrafter"/>
</dbReference>
<dbReference type="PANTHER" id="PTHR44144:SF1">
    <property type="entry name" value="DNAJ HOMOLOG SUBFAMILY C MEMBER 9"/>
    <property type="match status" value="1"/>
</dbReference>
<dbReference type="PRINTS" id="PR00625">
    <property type="entry name" value="JDOMAIN"/>
</dbReference>
<dbReference type="GO" id="GO:0031072">
    <property type="term" value="F:heat shock protein binding"/>
    <property type="evidence" value="ECO:0007669"/>
    <property type="project" value="TreeGrafter"/>
</dbReference>
<keyword evidence="4" id="KW-1185">Reference proteome</keyword>
<evidence type="ECO:0000313" key="3">
    <source>
        <dbReference type="EMBL" id="ORZ05843.1"/>
    </source>
</evidence>
<sequence>MHLPEGKTLYDLLEIEKKQVDEDENIIKKAYRRLALQYHPDKQSSKTSTAQDLENATQRFQLVGFAYTILSDPRKRKHYDLTGSLDGEDSFLSGDKDWTDFFKELWQGVVSSETIDAHSLKYKGSKEEEDDLLKYYTQLNGDMNHILAHVEHSKASDVPRFMEMINTAIQNGKVTSYPSYDKTTTKAAQLRRIKREERETAAAEKEAANKREKKSATAKNNDKGKHRLDESENNNGSDNKDDDLDSLREMMKARQEQRKGQMDAMLASMEEKATKTSPRSKSTKRTSGTSRMAQRKRKRGGDDDDDDEKDTTQRSNGST</sequence>
<dbReference type="Pfam" id="PF23302">
    <property type="entry name" value="HTH_DNAJC9"/>
    <property type="match status" value="1"/>
</dbReference>
<dbReference type="CDD" id="cd06257">
    <property type="entry name" value="DnaJ"/>
    <property type="match status" value="1"/>
</dbReference>
<feature type="compositionally biased region" description="Low complexity" evidence="1">
    <location>
        <begin position="275"/>
        <end position="291"/>
    </location>
</feature>
<dbReference type="InterPro" id="IPR056453">
    <property type="entry name" value="HTH_DNAJC9"/>
</dbReference>
<evidence type="ECO:0000259" key="2">
    <source>
        <dbReference type="PROSITE" id="PS50076"/>
    </source>
</evidence>
<evidence type="ECO:0000256" key="1">
    <source>
        <dbReference type="SAM" id="MobiDB-lite"/>
    </source>
</evidence>
<feature type="region of interest" description="Disordered" evidence="1">
    <location>
        <begin position="174"/>
        <end position="319"/>
    </location>
</feature>
<dbReference type="GO" id="GO:0005634">
    <property type="term" value="C:nucleus"/>
    <property type="evidence" value="ECO:0007669"/>
    <property type="project" value="TreeGrafter"/>
</dbReference>
<dbReference type="AlphaFoldDB" id="A0A1X2HZA9"/>
<name>A0A1X2HZA9_9FUNG</name>
<comment type="caution">
    <text evidence="3">The sequence shown here is derived from an EMBL/GenBank/DDBJ whole genome shotgun (WGS) entry which is preliminary data.</text>
</comment>
<accession>A0A1X2HZA9</accession>